<keyword evidence="10" id="KW-0472">Membrane</keyword>
<dbReference type="PROSITE" id="PS50109">
    <property type="entry name" value="HIS_KIN"/>
    <property type="match status" value="1"/>
</dbReference>
<dbReference type="Pfam" id="PF02518">
    <property type="entry name" value="HATPase_c"/>
    <property type="match status" value="1"/>
</dbReference>
<organism evidence="12 13">
    <name type="scientific">Sporolactobacillus inulinus</name>
    <dbReference type="NCBI Taxonomy" id="2078"/>
    <lineage>
        <taxon>Bacteria</taxon>
        <taxon>Bacillati</taxon>
        <taxon>Bacillota</taxon>
        <taxon>Bacilli</taxon>
        <taxon>Bacillales</taxon>
        <taxon>Sporolactobacillaceae</taxon>
        <taxon>Sporolactobacillus</taxon>
    </lineage>
</organism>
<dbReference type="GO" id="GO:0004673">
    <property type="term" value="F:protein histidine kinase activity"/>
    <property type="evidence" value="ECO:0007669"/>
    <property type="project" value="UniProtKB-EC"/>
</dbReference>
<feature type="transmembrane region" description="Helical" evidence="10">
    <location>
        <begin position="154"/>
        <end position="177"/>
    </location>
</feature>
<evidence type="ECO:0000313" key="12">
    <source>
        <dbReference type="EMBL" id="GAY78621.1"/>
    </source>
</evidence>
<evidence type="ECO:0000256" key="1">
    <source>
        <dbReference type="ARBA" id="ARBA00000085"/>
    </source>
</evidence>
<keyword evidence="9" id="KW-0902">Two-component regulatory system</keyword>
<dbReference type="Gene3D" id="3.30.565.10">
    <property type="entry name" value="Histidine kinase-like ATPase, C-terminal domain"/>
    <property type="match status" value="1"/>
</dbReference>
<keyword evidence="4" id="KW-0597">Phosphoprotein</keyword>
<evidence type="ECO:0000256" key="3">
    <source>
        <dbReference type="ARBA" id="ARBA00012438"/>
    </source>
</evidence>
<dbReference type="PRINTS" id="PR00344">
    <property type="entry name" value="BCTRLSENSOR"/>
</dbReference>
<dbReference type="InterPro" id="IPR005467">
    <property type="entry name" value="His_kinase_dom"/>
</dbReference>
<dbReference type="InterPro" id="IPR050736">
    <property type="entry name" value="Sensor_HK_Regulatory"/>
</dbReference>
<reference evidence="12 13" key="1">
    <citation type="submission" date="2017-11" db="EMBL/GenBank/DDBJ databases">
        <title>Draft Genome Sequence of Sporolactobacillus inulinus NBRC 111894 Isolated from Koso, a Japanese Sugar-Vegetable Fermented Beverage.</title>
        <authorList>
            <person name="Chiou T.Y."/>
            <person name="Oshima K."/>
            <person name="Suda W."/>
            <person name="Hattori M."/>
            <person name="Takahashi T."/>
        </authorList>
    </citation>
    <scope>NUCLEOTIDE SEQUENCE [LARGE SCALE GENOMIC DNA]</scope>
    <source>
        <strain evidence="12 13">NBRC111894</strain>
    </source>
</reference>
<dbReference type="GO" id="GO:0005524">
    <property type="term" value="F:ATP binding"/>
    <property type="evidence" value="ECO:0007669"/>
    <property type="project" value="UniProtKB-KW"/>
</dbReference>
<protein>
    <recommendedName>
        <fullName evidence="3">histidine kinase</fullName>
        <ecNumber evidence="3">2.7.13.3</ecNumber>
    </recommendedName>
</protein>
<dbReference type="FunFam" id="3.30.565.10:FF:000006">
    <property type="entry name" value="Sensor histidine kinase WalK"/>
    <property type="match status" value="1"/>
</dbReference>
<evidence type="ECO:0000313" key="13">
    <source>
        <dbReference type="Proteomes" id="UP000319716"/>
    </source>
</evidence>
<dbReference type="InterPro" id="IPR004358">
    <property type="entry name" value="Sig_transdc_His_kin-like_C"/>
</dbReference>
<dbReference type="InterPro" id="IPR036890">
    <property type="entry name" value="HATPase_C_sf"/>
</dbReference>
<keyword evidence="7" id="KW-0418">Kinase</keyword>
<dbReference type="Proteomes" id="UP000319716">
    <property type="component" value="Unassembled WGS sequence"/>
</dbReference>
<dbReference type="CDD" id="cd00075">
    <property type="entry name" value="HATPase"/>
    <property type="match status" value="1"/>
</dbReference>
<dbReference type="InterPro" id="IPR003594">
    <property type="entry name" value="HATPase_dom"/>
</dbReference>
<comment type="caution">
    <text evidence="12">The sequence shown here is derived from an EMBL/GenBank/DDBJ whole genome shotgun (WGS) entry which is preliminary data.</text>
</comment>
<dbReference type="GO" id="GO:0000160">
    <property type="term" value="P:phosphorelay signal transduction system"/>
    <property type="evidence" value="ECO:0007669"/>
    <property type="project" value="UniProtKB-KW"/>
</dbReference>
<proteinExistence type="predicted"/>
<keyword evidence="10" id="KW-0812">Transmembrane</keyword>
<dbReference type="EMBL" id="BEXB01000055">
    <property type="protein sequence ID" value="GAY78621.1"/>
    <property type="molecule type" value="Genomic_DNA"/>
</dbReference>
<gene>
    <name evidence="12" type="ORF">NBRC111894_4175</name>
</gene>
<keyword evidence="5 12" id="KW-0808">Transferase</keyword>
<accession>A0A4Y1ZI25</accession>
<evidence type="ECO:0000256" key="4">
    <source>
        <dbReference type="ARBA" id="ARBA00022553"/>
    </source>
</evidence>
<name>A0A4Y1ZI25_9BACL</name>
<feature type="domain" description="Histidine kinase" evidence="11">
    <location>
        <begin position="1"/>
        <end position="107"/>
    </location>
</feature>
<evidence type="ECO:0000256" key="9">
    <source>
        <dbReference type="ARBA" id="ARBA00023012"/>
    </source>
</evidence>
<keyword evidence="6" id="KW-0547">Nucleotide-binding</keyword>
<evidence type="ECO:0000259" key="11">
    <source>
        <dbReference type="PROSITE" id="PS50109"/>
    </source>
</evidence>
<keyword evidence="10" id="KW-1133">Transmembrane helix</keyword>
<comment type="subcellular location">
    <subcellularLocation>
        <location evidence="2">Cell membrane</location>
        <topology evidence="2">Multi-pass membrane protein</topology>
    </subcellularLocation>
</comment>
<evidence type="ECO:0000256" key="6">
    <source>
        <dbReference type="ARBA" id="ARBA00022741"/>
    </source>
</evidence>
<comment type="catalytic activity">
    <reaction evidence="1">
        <text>ATP + protein L-histidine = ADP + protein N-phospho-L-histidine.</text>
        <dbReference type="EC" id="2.7.13.3"/>
    </reaction>
</comment>
<dbReference type="EC" id="2.7.13.3" evidence="3"/>
<dbReference type="SMART" id="SM00387">
    <property type="entry name" value="HATPase_c"/>
    <property type="match status" value="1"/>
</dbReference>
<evidence type="ECO:0000256" key="10">
    <source>
        <dbReference type="SAM" id="Phobius"/>
    </source>
</evidence>
<dbReference type="SUPFAM" id="SSF55874">
    <property type="entry name" value="ATPase domain of HSP90 chaperone/DNA topoisomerase II/histidine kinase"/>
    <property type="match status" value="1"/>
</dbReference>
<evidence type="ECO:0000256" key="8">
    <source>
        <dbReference type="ARBA" id="ARBA00022840"/>
    </source>
</evidence>
<dbReference type="PANTHER" id="PTHR43711">
    <property type="entry name" value="TWO-COMPONENT HISTIDINE KINASE"/>
    <property type="match status" value="1"/>
</dbReference>
<dbReference type="GO" id="GO:0005886">
    <property type="term" value="C:plasma membrane"/>
    <property type="evidence" value="ECO:0007669"/>
    <property type="project" value="UniProtKB-SubCell"/>
</dbReference>
<dbReference type="AlphaFoldDB" id="A0A4Y1ZI25"/>
<sequence length="181" mass="20571">MEQILLNLLENAIRYSERGTIVAKLTEDKPNVVISVSDNGIGIPKEELPYIFDRFYRVEKSRAREYGGTGLGLSIVKKYVELQGGTVKVESQLGAGTTFTLLFPCGKGQGEAGRFDEKIDWFFSLMFIVMGLICLLFSANAFGHERFITFGRTFFSVCMWLICPVMISIGLCLWFYYRKRN</sequence>
<dbReference type="PANTHER" id="PTHR43711:SF26">
    <property type="entry name" value="SENSOR HISTIDINE KINASE RCSC"/>
    <property type="match status" value="1"/>
</dbReference>
<feature type="transmembrane region" description="Helical" evidence="10">
    <location>
        <begin position="121"/>
        <end position="142"/>
    </location>
</feature>
<evidence type="ECO:0000256" key="2">
    <source>
        <dbReference type="ARBA" id="ARBA00004651"/>
    </source>
</evidence>
<evidence type="ECO:0000256" key="7">
    <source>
        <dbReference type="ARBA" id="ARBA00022777"/>
    </source>
</evidence>
<evidence type="ECO:0000256" key="5">
    <source>
        <dbReference type="ARBA" id="ARBA00022679"/>
    </source>
</evidence>
<keyword evidence="8" id="KW-0067">ATP-binding</keyword>